<evidence type="ECO:0000256" key="14">
    <source>
        <dbReference type="SAM" id="MobiDB-lite"/>
    </source>
</evidence>
<evidence type="ECO:0000256" key="13">
    <source>
        <dbReference type="RuleBase" id="RU365061"/>
    </source>
</evidence>
<feature type="compositionally biased region" description="Low complexity" evidence="14">
    <location>
        <begin position="425"/>
        <end position="440"/>
    </location>
</feature>
<evidence type="ECO:0000256" key="10">
    <source>
        <dbReference type="ARBA" id="ARBA00022918"/>
    </source>
</evidence>
<proteinExistence type="inferred from homology"/>
<dbReference type="Pfam" id="PF12009">
    <property type="entry name" value="Telomerase_RBD"/>
    <property type="match status" value="1"/>
</dbReference>
<dbReference type="Gene3D" id="3.30.70.2630">
    <property type="match status" value="1"/>
</dbReference>
<evidence type="ECO:0000256" key="8">
    <source>
        <dbReference type="ARBA" id="ARBA00022842"/>
    </source>
</evidence>
<keyword evidence="6 13" id="KW-0548">Nucleotidyltransferase</keyword>
<dbReference type="OrthoDB" id="289721at2759"/>
<dbReference type="GO" id="GO:0000333">
    <property type="term" value="C:telomerase catalytic core complex"/>
    <property type="evidence" value="ECO:0007669"/>
    <property type="project" value="TreeGrafter"/>
</dbReference>
<name>A0A4S4LH91_9AGAM</name>
<dbReference type="EC" id="2.7.7.49" evidence="2 13"/>
<comment type="function">
    <text evidence="13">Telomerase is a ribonucleoprotein enzyme essential for the replication of chromosome termini in most eukaryotes. It elongates telomeres. It is a reverse transcriptase that adds simple sequence repeats to chromosome ends by copying a template sequence within the RNA component of the enzyme.</text>
</comment>
<evidence type="ECO:0000313" key="17">
    <source>
        <dbReference type="Proteomes" id="UP000310158"/>
    </source>
</evidence>
<comment type="caution">
    <text evidence="16">The sequence shown here is derived from an EMBL/GenBank/DDBJ whole genome shotgun (WGS) entry which is preliminary data.</text>
</comment>
<dbReference type="Gene3D" id="1.10.132.70">
    <property type="match status" value="1"/>
</dbReference>
<dbReference type="Proteomes" id="UP000310158">
    <property type="component" value="Unassembled WGS sequence"/>
</dbReference>
<dbReference type="SMART" id="SM00975">
    <property type="entry name" value="Telomerase_RBD"/>
    <property type="match status" value="1"/>
</dbReference>
<dbReference type="InterPro" id="IPR003545">
    <property type="entry name" value="Telomerase_RT"/>
</dbReference>
<evidence type="ECO:0000256" key="3">
    <source>
        <dbReference type="ARBA" id="ARBA00016182"/>
    </source>
</evidence>
<feature type="domain" description="Reverse transcriptase" evidence="15">
    <location>
        <begin position="817"/>
        <end position="1160"/>
    </location>
</feature>
<dbReference type="Gene3D" id="1.25.40.10">
    <property type="entry name" value="Tetratricopeptide repeat domain"/>
    <property type="match status" value="1"/>
</dbReference>
<dbReference type="EMBL" id="SGPL01000650">
    <property type="protein sequence ID" value="THH09180.1"/>
    <property type="molecule type" value="Genomic_DNA"/>
</dbReference>
<evidence type="ECO:0000256" key="2">
    <source>
        <dbReference type="ARBA" id="ARBA00012493"/>
    </source>
</evidence>
<organism evidence="16 17">
    <name type="scientific">Bondarzewia mesenterica</name>
    <dbReference type="NCBI Taxonomy" id="1095465"/>
    <lineage>
        <taxon>Eukaryota</taxon>
        <taxon>Fungi</taxon>
        <taxon>Dikarya</taxon>
        <taxon>Basidiomycota</taxon>
        <taxon>Agaricomycotina</taxon>
        <taxon>Agaricomycetes</taxon>
        <taxon>Russulales</taxon>
        <taxon>Bondarzewiaceae</taxon>
        <taxon>Bondarzewia</taxon>
    </lineage>
</organism>
<keyword evidence="17" id="KW-1185">Reference proteome</keyword>
<evidence type="ECO:0000256" key="4">
    <source>
        <dbReference type="ARBA" id="ARBA00022454"/>
    </source>
</evidence>
<evidence type="ECO:0000259" key="15">
    <source>
        <dbReference type="PROSITE" id="PS50878"/>
    </source>
</evidence>
<evidence type="ECO:0000256" key="5">
    <source>
        <dbReference type="ARBA" id="ARBA00022679"/>
    </source>
</evidence>
<feature type="region of interest" description="Disordered" evidence="14">
    <location>
        <begin position="394"/>
        <end position="447"/>
    </location>
</feature>
<accession>A0A4S4LH91</accession>
<comment type="similarity">
    <text evidence="1 13">Belongs to the reverse transcriptase family. Telomerase subfamily.</text>
</comment>
<dbReference type="GO" id="GO:0007004">
    <property type="term" value="P:telomere maintenance via telomerase"/>
    <property type="evidence" value="ECO:0007669"/>
    <property type="project" value="TreeGrafter"/>
</dbReference>
<dbReference type="InterPro" id="IPR000477">
    <property type="entry name" value="RT_dom"/>
</dbReference>
<keyword evidence="5 13" id="KW-0808">Transferase</keyword>
<dbReference type="GO" id="GO:0003720">
    <property type="term" value="F:telomerase activity"/>
    <property type="evidence" value="ECO:0007669"/>
    <property type="project" value="InterPro"/>
</dbReference>
<dbReference type="CDD" id="cd01648">
    <property type="entry name" value="TERT"/>
    <property type="match status" value="1"/>
</dbReference>
<dbReference type="Pfam" id="PF00078">
    <property type="entry name" value="RVT_1"/>
    <property type="match status" value="1"/>
</dbReference>
<dbReference type="PANTHER" id="PTHR12066">
    <property type="entry name" value="TELOMERASE REVERSE TRANSCRIPTASE"/>
    <property type="match status" value="1"/>
</dbReference>
<comment type="subcellular location">
    <subcellularLocation>
        <location evidence="13">Nucleus</location>
    </subcellularLocation>
    <subcellularLocation>
        <location evidence="13">Chromosome</location>
        <location evidence="13">Telomere</location>
    </subcellularLocation>
</comment>
<keyword evidence="4 13" id="KW-0158">Chromosome</keyword>
<protein>
    <recommendedName>
        <fullName evidence="3 13">Telomerase reverse transcriptase</fullName>
        <ecNumber evidence="2 13">2.7.7.49</ecNumber>
    </recommendedName>
    <alternativeName>
        <fullName evidence="13">Telomerase catalytic subunit</fullName>
    </alternativeName>
</protein>
<evidence type="ECO:0000256" key="7">
    <source>
        <dbReference type="ARBA" id="ARBA00022723"/>
    </source>
</evidence>
<reference evidence="16 17" key="1">
    <citation type="submission" date="2019-02" db="EMBL/GenBank/DDBJ databases">
        <title>Genome sequencing of the rare red list fungi Bondarzewia mesenterica.</title>
        <authorList>
            <person name="Buettner E."/>
            <person name="Kellner H."/>
        </authorList>
    </citation>
    <scope>NUCLEOTIDE SEQUENCE [LARGE SCALE GENOMIC DNA]</scope>
    <source>
        <strain evidence="16 17">DSM 108281</strain>
    </source>
</reference>
<evidence type="ECO:0000256" key="11">
    <source>
        <dbReference type="ARBA" id="ARBA00023242"/>
    </source>
</evidence>
<feature type="compositionally biased region" description="Polar residues" evidence="14">
    <location>
        <begin position="396"/>
        <end position="405"/>
    </location>
</feature>
<sequence>MVAPSEELSPEVKAKIDIASQKKDTALRGYHESLLYLQGIDKSGLKTAFAPSAADAAAPQEKTVADIMIEKIYANMSACHIKLENWRRALETADKALAKNENNHKATFRKAKALGELGYFERAETLLEDLVKKSPSDAPAATTELARLRAMDKQRERVHNQKLKGRRVRHVFLVERPPVVELPGLSKQPTMTSTSKITLSILQSYYPIVKDLQTYLLEILEFPDSEAVGLGDFPLQKIDSEGFRRFVQGSYVALTRQDAVMPGRGMPRLKSVEPMVHMREIIDRVQEKLMMKSKAPNIVTAGYRSSHKKGDRGKPGMTRLGVSNYFVNTMVTALQGPEWERLLTRIGEDAMFYLLMETCMFIPLPNDCLCQITGEPIVFLRPPALKEVDEPLATGIGTSLNSPTTSKRKGDDLEEETGQKRVRSADTSASSTRVASRSTSLNGKPPIAKRKAADIPIARARLFYARPTYLTHTSRVVAGLPPKHILNILNPANSQGSKALSETYRPPDLRKQMQDARHLSKYIFPRMYGLSNVFSLPSPPRPSSKLPDYIDREDEIKSKGPCKTPERLKSVIDHLEKMVYRHGKCGYIALRDLTCPSKLKDDKQKPLDSSIILELMSEQSINLHSQRPIDSELVSDISLNRTTLPPSLTQSKPGTKAKPRFAEFACSILEVYRYVVLVTKAVIPKSLWGCDDNFKSVMKSVKEFIAYRRYETTTLHHIMQGVSISKCEWLALRSSMTEHRTSIPVSDSIKRRELMEEFLFWYFSSFLLTLLRTTFYITESGAFRNRTLYFRQDDWQTLCAPLIDRLSSDTFLKLEKTETEEILRQRKLGFSFVRLLPKDTGVRPIVNLKRKKIQQKGSFGAQQQSINDILQAAFQILTFEKDAQPHLLGSSVFGPNEIYGKLKAFKSRLAFNNPSGPLPKLYFVKVDVQACFDTIEQAKLLQILRDAISEESYMLPRFGRITRSAGKIKRKFVKKAVPGDEHPHFVRYACQLAGLLRHAIFVDQVVYPFSMKQEILELLEEHITENIVKVTADFYSGHELRIDLCSQIGQDYYRQIVGIPQGSVLSALLCSFFYGDLEREHLQFTHDQGSVLLRLIDDYLFITTDISKAKHFLDVMSQGHPQYGCFISREKTLTNFDYDPQIMNVTAPHQKSFPWCGFLINMTDLSVSGDYARYHDSYVVDSLTVDRGRRAGAAFVHKMLQLAKAKSHIIYCDTDLNSERVVYFNVYQNFLLVAMKMHHYLKCWGTNIGKNTKFIHSTIQQVIRYTYATVRNKASNKVAIANQGRSMIQKSSLMWYANVHFSTVSSSSDVH</sequence>
<comment type="catalytic activity">
    <reaction evidence="12 13">
        <text>DNA(n) + a 2'-deoxyribonucleoside 5'-triphosphate = DNA(n+1) + diphosphate</text>
        <dbReference type="Rhea" id="RHEA:22508"/>
        <dbReference type="Rhea" id="RHEA-COMP:17339"/>
        <dbReference type="Rhea" id="RHEA-COMP:17340"/>
        <dbReference type="ChEBI" id="CHEBI:33019"/>
        <dbReference type="ChEBI" id="CHEBI:61560"/>
        <dbReference type="ChEBI" id="CHEBI:173112"/>
        <dbReference type="EC" id="2.7.7.49"/>
    </reaction>
</comment>
<keyword evidence="10 13" id="KW-0695">RNA-directed DNA polymerase</keyword>
<dbReference type="InterPro" id="IPR021891">
    <property type="entry name" value="Telomerase_RBD"/>
</dbReference>
<dbReference type="GO" id="GO:0070034">
    <property type="term" value="F:telomerase RNA binding"/>
    <property type="evidence" value="ECO:0007669"/>
    <property type="project" value="TreeGrafter"/>
</dbReference>
<dbReference type="Pfam" id="PF21399">
    <property type="entry name" value="TERT_C"/>
    <property type="match status" value="1"/>
</dbReference>
<keyword evidence="9 13" id="KW-0779">Telomere</keyword>
<dbReference type="Gene3D" id="1.10.357.90">
    <property type="match status" value="1"/>
</dbReference>
<dbReference type="PROSITE" id="PS50878">
    <property type="entry name" value="RT_POL"/>
    <property type="match status" value="1"/>
</dbReference>
<keyword evidence="7 13" id="KW-0479">Metal-binding</keyword>
<dbReference type="PRINTS" id="PR01365">
    <property type="entry name" value="TELOMERASERT"/>
</dbReference>
<dbReference type="PANTHER" id="PTHR12066:SF0">
    <property type="entry name" value="TELOMERASE REVERSE TRANSCRIPTASE"/>
    <property type="match status" value="1"/>
</dbReference>
<evidence type="ECO:0000256" key="6">
    <source>
        <dbReference type="ARBA" id="ARBA00022695"/>
    </source>
</evidence>
<evidence type="ECO:0000256" key="1">
    <source>
        <dbReference type="ARBA" id="ARBA00008001"/>
    </source>
</evidence>
<evidence type="ECO:0000256" key="12">
    <source>
        <dbReference type="ARBA" id="ARBA00048173"/>
    </source>
</evidence>
<keyword evidence="11 13" id="KW-0539">Nucleus</keyword>
<gene>
    <name evidence="16" type="ORF">EW146_g8757</name>
</gene>
<evidence type="ECO:0000256" key="9">
    <source>
        <dbReference type="ARBA" id="ARBA00022895"/>
    </source>
</evidence>
<dbReference type="InterPro" id="IPR049139">
    <property type="entry name" value="TERT_C"/>
</dbReference>
<dbReference type="InterPro" id="IPR011990">
    <property type="entry name" value="TPR-like_helical_dom_sf"/>
</dbReference>
<dbReference type="SUPFAM" id="SSF48452">
    <property type="entry name" value="TPR-like"/>
    <property type="match status" value="1"/>
</dbReference>
<dbReference type="GO" id="GO:0042162">
    <property type="term" value="F:telomeric DNA binding"/>
    <property type="evidence" value="ECO:0007669"/>
    <property type="project" value="TreeGrafter"/>
</dbReference>
<evidence type="ECO:0000313" key="16">
    <source>
        <dbReference type="EMBL" id="THH09180.1"/>
    </source>
</evidence>
<dbReference type="GO" id="GO:0000781">
    <property type="term" value="C:chromosome, telomeric region"/>
    <property type="evidence" value="ECO:0007669"/>
    <property type="project" value="UniProtKB-SubCell"/>
</dbReference>
<dbReference type="GO" id="GO:0046872">
    <property type="term" value="F:metal ion binding"/>
    <property type="evidence" value="ECO:0007669"/>
    <property type="project" value="UniProtKB-KW"/>
</dbReference>
<keyword evidence="8 13" id="KW-0460">Magnesium</keyword>